<organism evidence="2 4">
    <name type="scientific">Bradyrhizobium elkanii</name>
    <dbReference type="NCBI Taxonomy" id="29448"/>
    <lineage>
        <taxon>Bacteria</taxon>
        <taxon>Pseudomonadati</taxon>
        <taxon>Pseudomonadota</taxon>
        <taxon>Alphaproteobacteria</taxon>
        <taxon>Hyphomicrobiales</taxon>
        <taxon>Nitrobacteraceae</taxon>
        <taxon>Bradyrhizobium</taxon>
    </lineage>
</organism>
<dbReference type="RefSeq" id="WP_018269701.1">
    <property type="nucleotide sequence ID" value="NZ_BJNL01000007.1"/>
</dbReference>
<evidence type="ECO:0000256" key="1">
    <source>
        <dbReference type="SAM" id="MobiDB-lite"/>
    </source>
</evidence>
<feature type="region of interest" description="Disordered" evidence="1">
    <location>
        <begin position="41"/>
        <end position="110"/>
    </location>
</feature>
<dbReference type="Proteomes" id="UP001565471">
    <property type="component" value="Unassembled WGS sequence"/>
</dbReference>
<proteinExistence type="predicted"/>
<dbReference type="EMBL" id="JBGBZA010000002">
    <property type="protein sequence ID" value="MEY9314037.1"/>
    <property type="molecule type" value="Genomic_DNA"/>
</dbReference>
<name>A0A1E3EWX3_BRAEL</name>
<accession>A0A1E3EWX3</accession>
<dbReference type="AlphaFoldDB" id="A0A1E3EWX3"/>
<reference evidence="3 5" key="2">
    <citation type="submission" date="2024-07" db="EMBL/GenBank/DDBJ databases">
        <title>Genomic Encyclopedia of Type Strains, Phase V (KMG-V): Genome sequencing to study the core and pangenomes of soil and plant-associated prokaryotes.</title>
        <authorList>
            <person name="Whitman W."/>
        </authorList>
    </citation>
    <scope>NUCLEOTIDE SEQUENCE [LARGE SCALE GENOMIC DNA]</scope>
    <source>
        <strain evidence="3 5">USDA 415</strain>
    </source>
</reference>
<keyword evidence="5" id="KW-1185">Reference proteome</keyword>
<protein>
    <submittedName>
        <fullName evidence="2">Outer membrane biosynthesis protein TonB</fullName>
    </submittedName>
</protein>
<evidence type="ECO:0000313" key="2">
    <source>
        <dbReference type="EMBL" id="MBP1291046.1"/>
    </source>
</evidence>
<dbReference type="OrthoDB" id="8240754at2"/>
<dbReference type="eggNOG" id="ENOG50302R3">
    <property type="taxonomic scope" value="Bacteria"/>
</dbReference>
<evidence type="ECO:0000313" key="5">
    <source>
        <dbReference type="Proteomes" id="UP001565471"/>
    </source>
</evidence>
<dbReference type="Proteomes" id="UP000673383">
    <property type="component" value="Unassembled WGS sequence"/>
</dbReference>
<dbReference type="EMBL" id="JAFICZ010000001">
    <property type="protein sequence ID" value="MBP1291046.1"/>
    <property type="molecule type" value="Genomic_DNA"/>
</dbReference>
<gene>
    <name evidence="3" type="ORF">ABIF29_000836</name>
    <name evidence="2" type="ORF">JOH49_000799</name>
</gene>
<comment type="caution">
    <text evidence="2">The sequence shown here is derived from an EMBL/GenBank/DDBJ whole genome shotgun (WGS) entry which is preliminary data.</text>
</comment>
<reference evidence="2" key="1">
    <citation type="submission" date="2021-02" db="EMBL/GenBank/DDBJ databases">
        <title>Genomic Encyclopedia of Type Strains, Phase IV (KMG-V): Genome sequencing to study the core and pangenomes of soil and plant-associated prokaryotes.</title>
        <authorList>
            <person name="Whitman W."/>
        </authorList>
    </citation>
    <scope>NUCLEOTIDE SEQUENCE</scope>
    <source>
        <strain evidence="2">USDA 406</strain>
    </source>
</reference>
<evidence type="ECO:0000313" key="3">
    <source>
        <dbReference type="EMBL" id="MEY9314037.1"/>
    </source>
</evidence>
<sequence length="110" mass="11343">MAADRTRLRIDMLIASTLVAAGVAIAVLSLHAINAAPPQEIAQATQPLQPTPTPEPQKTAPPAESKPGGDRPTTPAPQPARPDDEAQKSGAKPVLPPAPAEKTAPPIEKK</sequence>
<dbReference type="GeneID" id="92957595"/>
<evidence type="ECO:0000313" key="4">
    <source>
        <dbReference type="Proteomes" id="UP000673383"/>
    </source>
</evidence>
<dbReference type="STRING" id="29448.QU41_06080"/>